<dbReference type="OrthoDB" id="2357358at2759"/>
<name>A0A397IZT7_9GLOM</name>
<keyword evidence="2" id="KW-1185">Reference proteome</keyword>
<protein>
    <submittedName>
        <fullName evidence="1">Uncharacterized protein</fullName>
    </submittedName>
</protein>
<evidence type="ECO:0000313" key="1">
    <source>
        <dbReference type="EMBL" id="RHZ80617.1"/>
    </source>
</evidence>
<dbReference type="PANTHER" id="PTHR31424:SF5">
    <property type="entry name" value="APPLE DOMAIN-CONTAINING PROTEIN"/>
    <property type="match status" value="1"/>
</dbReference>
<dbReference type="PANTHER" id="PTHR31424">
    <property type="entry name" value="PROTEIN CBG23806"/>
    <property type="match status" value="1"/>
</dbReference>
<comment type="caution">
    <text evidence="1">The sequence shown here is derived from an EMBL/GenBank/DDBJ whole genome shotgun (WGS) entry which is preliminary data.</text>
</comment>
<dbReference type="AlphaFoldDB" id="A0A397IZT7"/>
<accession>A0A397IZT7</accession>
<dbReference type="Proteomes" id="UP000266861">
    <property type="component" value="Unassembled WGS sequence"/>
</dbReference>
<sequence>MSYYPATNILKINQNNTTYTYTIIKEGFYPLNNILKYTFSRSGDNTNYKIPDEYLIHASWGRGTSRHTVKCEINYVHTIPIFKISFGESFQTCLESAKSATDVKKNPNKKVRFSGVYVFGLNSQELERELKRARKFGEHVSDSFNNIVTNCFHPGDNPVLQEIHFKVQDKNFQINFEDRDFEKENKKNEAFTKVIDQSPILRDSYRSLTALLPELPHENAIYKMKKKINEEMKHAIPISILNISDPLPLIPINESSNIDNPEIEEEVLKYIGKARYRRITDILIYIIPDLINRNILNPNNPIINLRISGDGRNVGRKVKHVMITCTILDDVLNLQKADYHFTIILYPGNENYETLQKVMKPMISKLNDLTTNGLKDSTGKIWTTILYFSSDWKFLTIILGFNLSNAKYFCPWCLCTKNEIGNKNKTWTIEKNINQINITFLNNNKLPPGHIKPPLLPMIPLNYYIPDELHVMLRIWDRLWSLVIQELKTQNQFNDSTRTKIIVEMRRISISFYFWQDQGTQNWAYTSLMGGDKEIVLKNFNFEVIFDKERAFLINNLWREFYQLYKNMKLKETNSIQFANQAKQWLNLFLMPSQGVPNTTTFKMGLYRPKDVTPYIHILINHLPKFMEQHHQFSLNDFSCSPVEKKNHDQVSTFFRKTIKDGGKGIERKSAIFEILDYENRALYFFQKNTIEKYPKPQRIYIKKLKK</sequence>
<reference evidence="1 2" key="1">
    <citation type="submission" date="2018-08" db="EMBL/GenBank/DDBJ databases">
        <title>Genome and evolution of the arbuscular mycorrhizal fungus Diversispora epigaea (formerly Glomus versiforme) and its bacterial endosymbionts.</title>
        <authorList>
            <person name="Sun X."/>
            <person name="Fei Z."/>
            <person name="Harrison M."/>
        </authorList>
    </citation>
    <scope>NUCLEOTIDE SEQUENCE [LARGE SCALE GENOMIC DNA]</scope>
    <source>
        <strain evidence="1 2">IT104</strain>
    </source>
</reference>
<dbReference type="EMBL" id="PQFF01000125">
    <property type="protein sequence ID" value="RHZ80617.1"/>
    <property type="molecule type" value="Genomic_DNA"/>
</dbReference>
<evidence type="ECO:0000313" key="2">
    <source>
        <dbReference type="Proteomes" id="UP000266861"/>
    </source>
</evidence>
<gene>
    <name evidence="1" type="ORF">Glove_134g97</name>
</gene>
<proteinExistence type="predicted"/>
<organism evidence="1 2">
    <name type="scientific">Diversispora epigaea</name>
    <dbReference type="NCBI Taxonomy" id="1348612"/>
    <lineage>
        <taxon>Eukaryota</taxon>
        <taxon>Fungi</taxon>
        <taxon>Fungi incertae sedis</taxon>
        <taxon>Mucoromycota</taxon>
        <taxon>Glomeromycotina</taxon>
        <taxon>Glomeromycetes</taxon>
        <taxon>Diversisporales</taxon>
        <taxon>Diversisporaceae</taxon>
        <taxon>Diversispora</taxon>
    </lineage>
</organism>